<dbReference type="PANTHER" id="PTHR30086">
    <property type="entry name" value="ARGININE EXPORTER PROTEIN ARGO"/>
    <property type="match status" value="1"/>
</dbReference>
<dbReference type="InterPro" id="IPR001123">
    <property type="entry name" value="LeuE-type"/>
</dbReference>
<evidence type="ECO:0000256" key="1">
    <source>
        <dbReference type="ARBA" id="ARBA00004651"/>
    </source>
</evidence>
<feature type="transmembrane region" description="Helical" evidence="7">
    <location>
        <begin position="42"/>
        <end position="68"/>
    </location>
</feature>
<proteinExistence type="inferred from homology"/>
<dbReference type="RefSeq" id="WP_065823438.1">
    <property type="nucleotide sequence ID" value="NZ_CAWMQZ010000087.1"/>
</dbReference>
<evidence type="ECO:0000256" key="7">
    <source>
        <dbReference type="SAM" id="Phobius"/>
    </source>
</evidence>
<evidence type="ECO:0000256" key="3">
    <source>
        <dbReference type="ARBA" id="ARBA00022475"/>
    </source>
</evidence>
<evidence type="ECO:0000256" key="4">
    <source>
        <dbReference type="ARBA" id="ARBA00022692"/>
    </source>
</evidence>
<keyword evidence="9" id="KW-1185">Reference proteome</keyword>
<evidence type="ECO:0000313" key="9">
    <source>
        <dbReference type="Proteomes" id="UP000093476"/>
    </source>
</evidence>
<reference evidence="8 9" key="1">
    <citation type="submission" date="2015-12" db="EMBL/GenBank/DDBJ databases">
        <title>Genome comparisons provide insights into the role of secondary metabolites in the pathogenic phase of the Photorhabdus life cycle.</title>
        <authorList>
            <person name="Tobias N.J."/>
            <person name="Mishra B."/>
            <person name="Gupta D.K."/>
            <person name="Thines M."/>
            <person name="Stinear T.P."/>
            <person name="Bode H.B."/>
        </authorList>
    </citation>
    <scope>NUCLEOTIDE SEQUENCE [LARGE SCALE GENOMIC DNA]</scope>
    <source>
        <strain evidence="8 9">PB68.1</strain>
    </source>
</reference>
<evidence type="ECO:0000256" key="2">
    <source>
        <dbReference type="ARBA" id="ARBA00007928"/>
    </source>
</evidence>
<sequence length="208" mass="22701">MNTVTLLTYLITCVVSAATPGPGTMSVIAYSAFLGWRKTLPVIFGIQVGMLAMALLAFSGVTAALSASPLLFNLLQYIGALYIAYLGVLSLKYARKGIGTDGAAYDKGAFRNFNHGALVTFASPKTLLFFTSIFPIFLDASRSVLPQMVFLLTLLLGCTFFVHIIYAFCMKYFSRLLKEHSVIFNITVGIIFLGLALYMALQVELYVI</sequence>
<dbReference type="GO" id="GO:0005886">
    <property type="term" value="C:plasma membrane"/>
    <property type="evidence" value="ECO:0007669"/>
    <property type="project" value="UniProtKB-SubCell"/>
</dbReference>
<dbReference type="AlphaFoldDB" id="A0A1C0U3B1"/>
<feature type="transmembrane region" description="Helical" evidence="7">
    <location>
        <begin position="74"/>
        <end position="94"/>
    </location>
</feature>
<protein>
    <submittedName>
        <fullName evidence="8">Leucine efflux protein</fullName>
    </submittedName>
</protein>
<feature type="transmembrane region" description="Helical" evidence="7">
    <location>
        <begin position="182"/>
        <end position="201"/>
    </location>
</feature>
<gene>
    <name evidence="8" type="primary">leuE</name>
    <name evidence="8" type="ORF">Ppb6_02449</name>
</gene>
<evidence type="ECO:0000313" key="8">
    <source>
        <dbReference type="EMBL" id="OCQ52375.1"/>
    </source>
</evidence>
<feature type="transmembrane region" description="Helical" evidence="7">
    <location>
        <begin position="149"/>
        <end position="170"/>
    </location>
</feature>
<dbReference type="PATRIC" id="fig|286156.4.peg.2769"/>
<dbReference type="Proteomes" id="UP000093476">
    <property type="component" value="Unassembled WGS sequence"/>
</dbReference>
<feature type="transmembrane region" description="Helical" evidence="7">
    <location>
        <begin position="6"/>
        <end position="30"/>
    </location>
</feature>
<name>A0A1C0U3B1_9GAMM</name>
<keyword evidence="3" id="KW-1003">Cell membrane</keyword>
<comment type="caution">
    <text evidence="8">The sequence shown here is derived from an EMBL/GenBank/DDBJ whole genome shotgun (WGS) entry which is preliminary data.</text>
</comment>
<accession>A0A1C0U3B1</accession>
<keyword evidence="6 7" id="KW-0472">Membrane</keyword>
<evidence type="ECO:0000256" key="6">
    <source>
        <dbReference type="ARBA" id="ARBA00023136"/>
    </source>
</evidence>
<evidence type="ECO:0000256" key="5">
    <source>
        <dbReference type="ARBA" id="ARBA00022989"/>
    </source>
</evidence>
<dbReference type="STRING" id="286156.Ppb6_02449"/>
<dbReference type="Pfam" id="PF01810">
    <property type="entry name" value="LysE"/>
    <property type="match status" value="1"/>
</dbReference>
<comment type="subcellular location">
    <subcellularLocation>
        <location evidence="1">Cell membrane</location>
        <topology evidence="1">Multi-pass membrane protein</topology>
    </subcellularLocation>
</comment>
<keyword evidence="5 7" id="KW-1133">Transmembrane helix</keyword>
<dbReference type="GO" id="GO:0042970">
    <property type="term" value="F:homoserine transmembrane transporter activity"/>
    <property type="evidence" value="ECO:0007669"/>
    <property type="project" value="TreeGrafter"/>
</dbReference>
<dbReference type="PANTHER" id="PTHR30086:SF14">
    <property type="entry name" value="HOMOSERINE_HOMOSERINE LACTONE EFFLUX PROTEIN"/>
    <property type="match status" value="1"/>
</dbReference>
<comment type="similarity">
    <text evidence="2">Belongs to the Rht family.</text>
</comment>
<dbReference type="EMBL" id="LOMY01000087">
    <property type="protein sequence ID" value="OCQ52375.1"/>
    <property type="molecule type" value="Genomic_DNA"/>
</dbReference>
<keyword evidence="4 7" id="KW-0812">Transmembrane</keyword>
<organism evidence="8 9">
    <name type="scientific">Photorhabdus australis subsp. thailandensis</name>
    <dbReference type="NCBI Taxonomy" id="2805096"/>
    <lineage>
        <taxon>Bacteria</taxon>
        <taxon>Pseudomonadati</taxon>
        <taxon>Pseudomonadota</taxon>
        <taxon>Gammaproteobacteria</taxon>
        <taxon>Enterobacterales</taxon>
        <taxon>Morganellaceae</taxon>
        <taxon>Photorhabdus</taxon>
    </lineage>
</organism>
<feature type="transmembrane region" description="Helical" evidence="7">
    <location>
        <begin position="115"/>
        <end position="137"/>
    </location>
</feature>